<name>A0ABY9Y9B0_9FLAO</name>
<dbReference type="SUPFAM" id="SSF51182">
    <property type="entry name" value="RmlC-like cupins"/>
    <property type="match status" value="1"/>
</dbReference>
<comment type="function">
    <text evidence="2 5">Catalyzes the epimerization of the C3' and C5'positions of dTDP-6-deoxy-D-xylo-4-hexulose, forming dTDP-6-deoxy-L-lyxo-4-hexulose.</text>
</comment>
<dbReference type="InterPro" id="IPR014710">
    <property type="entry name" value="RmlC-like_jellyroll"/>
</dbReference>
<evidence type="ECO:0000256" key="5">
    <source>
        <dbReference type="RuleBase" id="RU364069"/>
    </source>
</evidence>
<comment type="subunit">
    <text evidence="5">Homodimer.</text>
</comment>
<dbReference type="GO" id="GO:0008830">
    <property type="term" value="F:dTDP-4-dehydrorhamnose 3,5-epimerase activity"/>
    <property type="evidence" value="ECO:0007669"/>
    <property type="project" value="UniProtKB-EC"/>
</dbReference>
<comment type="catalytic activity">
    <reaction evidence="1 5">
        <text>dTDP-4-dehydro-6-deoxy-alpha-D-glucose = dTDP-4-dehydro-beta-L-rhamnose</text>
        <dbReference type="Rhea" id="RHEA:16969"/>
        <dbReference type="ChEBI" id="CHEBI:57649"/>
        <dbReference type="ChEBI" id="CHEBI:62830"/>
        <dbReference type="EC" id="5.1.3.13"/>
    </reaction>
</comment>
<keyword evidence="7" id="KW-1185">Reference proteome</keyword>
<evidence type="ECO:0000256" key="2">
    <source>
        <dbReference type="ARBA" id="ARBA00001997"/>
    </source>
</evidence>
<dbReference type="PANTHER" id="PTHR21047">
    <property type="entry name" value="DTDP-6-DEOXY-D-GLUCOSE-3,5 EPIMERASE"/>
    <property type="match status" value="1"/>
</dbReference>
<dbReference type="Proteomes" id="UP001303407">
    <property type="component" value="Chromosome"/>
</dbReference>
<dbReference type="EC" id="5.1.3.13" evidence="3 5"/>
<dbReference type="PANTHER" id="PTHR21047:SF2">
    <property type="entry name" value="THYMIDINE DIPHOSPHO-4-KETO-RHAMNOSE 3,5-EPIMERASE"/>
    <property type="match status" value="1"/>
</dbReference>
<evidence type="ECO:0000256" key="3">
    <source>
        <dbReference type="ARBA" id="ARBA00012098"/>
    </source>
</evidence>
<dbReference type="Pfam" id="PF00908">
    <property type="entry name" value="dTDP_sugar_isom"/>
    <property type="match status" value="1"/>
</dbReference>
<gene>
    <name evidence="6" type="primary">rfbC</name>
    <name evidence="6" type="ORF">RHP49_06915</name>
</gene>
<keyword evidence="5 6" id="KW-0413">Isomerase</keyword>
<evidence type="ECO:0000256" key="4">
    <source>
        <dbReference type="ARBA" id="ARBA00019595"/>
    </source>
</evidence>
<sequence>MRVKETKLKGCFIIEPKIFNDSRGYFFESFNQDVFNVLIGKNIKFIQDNESFSSKGVLRGLHYQVGEYAQAKLVRVIKGQVLDVAVDVRKNSLTFGQHVAVELTEENKKQLFVPRGFAHGFIVLSDTAIFSYKCDNFYNKASEGGIIYNDKDLNIDWKLDETVFVVSEKDLQLPTLKEAVL</sequence>
<dbReference type="InterPro" id="IPR011051">
    <property type="entry name" value="RmlC_Cupin_sf"/>
</dbReference>
<proteinExistence type="inferred from homology"/>
<comment type="pathway">
    <text evidence="5">Carbohydrate biosynthesis; dTDP-L-rhamnose biosynthesis.</text>
</comment>
<dbReference type="Gene3D" id="2.60.120.10">
    <property type="entry name" value="Jelly Rolls"/>
    <property type="match status" value="1"/>
</dbReference>
<accession>A0ABY9Y9B0</accession>
<protein>
    <recommendedName>
        <fullName evidence="4 5">dTDP-4-dehydrorhamnose 3,5-epimerase</fullName>
        <ecNumber evidence="3 5">5.1.3.13</ecNumber>
    </recommendedName>
    <alternativeName>
        <fullName evidence="5">Thymidine diphospho-4-keto-rhamnose 3,5-epimerase</fullName>
    </alternativeName>
</protein>
<evidence type="ECO:0000313" key="7">
    <source>
        <dbReference type="Proteomes" id="UP001303407"/>
    </source>
</evidence>
<reference evidence="6 7" key="1">
    <citation type="submission" date="2023-09" db="EMBL/GenBank/DDBJ databases">
        <title>Thalassobella suaedae gen. nov., sp. nov., a marine bacterium of the family Flavobacteriaceae isolated from a halophyte Suaeda japonica.</title>
        <authorList>
            <person name="Lee S.Y."/>
            <person name="Hwang C.Y."/>
        </authorList>
    </citation>
    <scope>NUCLEOTIDE SEQUENCE [LARGE SCALE GENOMIC DNA]</scope>
    <source>
        <strain evidence="6 7">HL-DH10</strain>
    </source>
</reference>
<dbReference type="CDD" id="cd00438">
    <property type="entry name" value="cupin_RmlC"/>
    <property type="match status" value="1"/>
</dbReference>
<dbReference type="EMBL" id="CP134536">
    <property type="protein sequence ID" value="WNH14390.1"/>
    <property type="molecule type" value="Genomic_DNA"/>
</dbReference>
<dbReference type="NCBIfam" id="TIGR01221">
    <property type="entry name" value="rmlC"/>
    <property type="match status" value="1"/>
</dbReference>
<organism evidence="6 7">
    <name type="scientific">Thalassobellus suaedae</name>
    <dbReference type="NCBI Taxonomy" id="3074124"/>
    <lineage>
        <taxon>Bacteria</taxon>
        <taxon>Pseudomonadati</taxon>
        <taxon>Bacteroidota</taxon>
        <taxon>Flavobacteriia</taxon>
        <taxon>Flavobacteriales</taxon>
        <taxon>Flavobacteriaceae</taxon>
        <taxon>Thalassobellus</taxon>
    </lineage>
</organism>
<comment type="similarity">
    <text evidence="5">Belongs to the dTDP-4-dehydrorhamnose 3,5-epimerase family.</text>
</comment>
<dbReference type="InterPro" id="IPR000888">
    <property type="entry name" value="RmlC-like"/>
</dbReference>
<dbReference type="RefSeq" id="WP_415864395.1">
    <property type="nucleotide sequence ID" value="NZ_CP134536.1"/>
</dbReference>
<evidence type="ECO:0000313" key="6">
    <source>
        <dbReference type="EMBL" id="WNH14390.1"/>
    </source>
</evidence>
<evidence type="ECO:0000256" key="1">
    <source>
        <dbReference type="ARBA" id="ARBA00001298"/>
    </source>
</evidence>